<feature type="domain" description="YgjP-like metallopeptidase" evidence="1">
    <location>
        <begin position="30"/>
        <end position="228"/>
    </location>
</feature>
<name>A0ABS7ZP26_9GAMM</name>
<evidence type="ECO:0000313" key="3">
    <source>
        <dbReference type="Proteomes" id="UP000714380"/>
    </source>
</evidence>
<dbReference type="PANTHER" id="PTHR30399:SF1">
    <property type="entry name" value="UTP PYROPHOSPHATASE"/>
    <property type="match status" value="1"/>
</dbReference>
<organism evidence="2 3">
    <name type="scientific">Thalassolituus marinus</name>
    <dbReference type="NCBI Taxonomy" id="671053"/>
    <lineage>
        <taxon>Bacteria</taxon>
        <taxon>Pseudomonadati</taxon>
        <taxon>Pseudomonadota</taxon>
        <taxon>Gammaproteobacteria</taxon>
        <taxon>Oceanospirillales</taxon>
        <taxon>Oceanospirillaceae</taxon>
        <taxon>Thalassolituus</taxon>
    </lineage>
</organism>
<sequence length="233" mass="27744">MTARKSYRKEMSLELGGESLRLEISAMKRKSLRLHMKDDGVVDLRIPLGCPQHEVLAFVRRHENWLLERLRVLSERQSRLQTAIMVRGRQLPLQESALDEFLVTDQQIWVPPSWTASQRQKAIDDWLRTQARTEYQRMIERWWPQFAQYSSQRPLLRIKKMKTRWGSLSQRGYINLNLALMQLPQELMELVVVHELCHLKHFDHGPGFRALMTQCLPDWRQREQALKQMASYL</sequence>
<dbReference type="Proteomes" id="UP000714380">
    <property type="component" value="Unassembled WGS sequence"/>
</dbReference>
<accession>A0ABS7ZP26</accession>
<keyword evidence="3" id="KW-1185">Reference proteome</keyword>
<dbReference type="Pfam" id="PF01863">
    <property type="entry name" value="YgjP-like"/>
    <property type="match status" value="1"/>
</dbReference>
<dbReference type="Gene3D" id="3.30.2010.10">
    <property type="entry name" value="Metalloproteases ('zincins'), catalytic domain"/>
    <property type="match status" value="1"/>
</dbReference>
<reference evidence="2 3" key="1">
    <citation type="submission" date="2020-12" db="EMBL/GenBank/DDBJ databases">
        <title>Novel Thalassolituus-related marine hydrocarbonoclastic bacteria mediated algae-derived hydrocarbons mineralization in twilight zone of the northern South China Sea.</title>
        <authorList>
            <person name="Dong C."/>
        </authorList>
    </citation>
    <scope>NUCLEOTIDE SEQUENCE [LARGE SCALE GENOMIC DNA]</scope>
    <source>
        <strain evidence="2 3">IMCC1826</strain>
    </source>
</reference>
<dbReference type="InterPro" id="IPR002725">
    <property type="entry name" value="YgjP-like_metallopeptidase"/>
</dbReference>
<dbReference type="CDD" id="cd07344">
    <property type="entry name" value="M48_yhfN_like"/>
    <property type="match status" value="1"/>
</dbReference>
<comment type="caution">
    <text evidence="2">The sequence shown here is derived from an EMBL/GenBank/DDBJ whole genome shotgun (WGS) entry which is preliminary data.</text>
</comment>
<protein>
    <submittedName>
        <fullName evidence="2">M48 family metallopeptidase</fullName>
    </submittedName>
</protein>
<proteinExistence type="predicted"/>
<dbReference type="RefSeq" id="WP_225672240.1">
    <property type="nucleotide sequence ID" value="NZ_JAEDAH010000020.1"/>
</dbReference>
<evidence type="ECO:0000313" key="2">
    <source>
        <dbReference type="EMBL" id="MCA6062837.1"/>
    </source>
</evidence>
<dbReference type="PANTHER" id="PTHR30399">
    <property type="entry name" value="UNCHARACTERIZED PROTEIN YGJP"/>
    <property type="match status" value="1"/>
</dbReference>
<dbReference type="EMBL" id="JAEDAH010000020">
    <property type="protein sequence ID" value="MCA6062837.1"/>
    <property type="molecule type" value="Genomic_DNA"/>
</dbReference>
<dbReference type="InterPro" id="IPR053136">
    <property type="entry name" value="UTP_pyrophosphatase-like"/>
</dbReference>
<gene>
    <name evidence="2" type="ORF">I9W95_04365</name>
</gene>
<evidence type="ECO:0000259" key="1">
    <source>
        <dbReference type="Pfam" id="PF01863"/>
    </source>
</evidence>